<proteinExistence type="predicted"/>
<name>A0A914H161_GLORO</name>
<dbReference type="Proteomes" id="UP000887572">
    <property type="component" value="Unplaced"/>
</dbReference>
<dbReference type="AlphaFoldDB" id="A0A914H161"/>
<organism evidence="1 2">
    <name type="scientific">Globodera rostochiensis</name>
    <name type="common">Golden nematode worm</name>
    <name type="synonym">Heterodera rostochiensis</name>
    <dbReference type="NCBI Taxonomy" id="31243"/>
    <lineage>
        <taxon>Eukaryota</taxon>
        <taxon>Metazoa</taxon>
        <taxon>Ecdysozoa</taxon>
        <taxon>Nematoda</taxon>
        <taxon>Chromadorea</taxon>
        <taxon>Rhabditida</taxon>
        <taxon>Tylenchina</taxon>
        <taxon>Tylenchomorpha</taxon>
        <taxon>Tylenchoidea</taxon>
        <taxon>Heteroderidae</taxon>
        <taxon>Heteroderinae</taxon>
        <taxon>Globodera</taxon>
    </lineage>
</organism>
<keyword evidence="1" id="KW-1185">Reference proteome</keyword>
<evidence type="ECO:0000313" key="1">
    <source>
        <dbReference type="Proteomes" id="UP000887572"/>
    </source>
</evidence>
<evidence type="ECO:0000313" key="2">
    <source>
        <dbReference type="WBParaSite" id="Gr19_v10_g12683.t1"/>
    </source>
</evidence>
<reference evidence="2" key="1">
    <citation type="submission" date="2022-11" db="UniProtKB">
        <authorList>
            <consortium name="WormBaseParasite"/>
        </authorList>
    </citation>
    <scope>IDENTIFICATION</scope>
</reference>
<sequence>MADSILKKVMAPQSWPKTIFNRPQLSVRKCPSANVRPQMSVRKCPSAKVCPQMSVRKCPSANVAPQMSVRKCRTAVQITLAA</sequence>
<dbReference type="WBParaSite" id="Gr19_v10_g12683.t1">
    <property type="protein sequence ID" value="Gr19_v10_g12683.t1"/>
    <property type="gene ID" value="Gr19_v10_g12683"/>
</dbReference>
<protein>
    <submittedName>
        <fullName evidence="2">Uncharacterized protein</fullName>
    </submittedName>
</protein>
<accession>A0A914H161</accession>